<feature type="signal peptide" evidence="1">
    <location>
        <begin position="1"/>
        <end position="21"/>
    </location>
</feature>
<dbReference type="Proteomes" id="UP000734854">
    <property type="component" value="Unassembled WGS sequence"/>
</dbReference>
<accession>A0A8J5GYH4</accession>
<name>A0A8J5GYH4_ZINOF</name>
<keyword evidence="1" id="KW-0333">Golgi apparatus</keyword>
<reference evidence="3 4" key="1">
    <citation type="submission" date="2020-08" db="EMBL/GenBank/DDBJ databases">
        <title>Plant Genome Project.</title>
        <authorList>
            <person name="Zhang R.-G."/>
        </authorList>
    </citation>
    <scope>NUCLEOTIDE SEQUENCE [LARGE SCALE GENOMIC DNA]</scope>
    <source>
        <tissue evidence="3">Rhizome</tissue>
    </source>
</reference>
<evidence type="ECO:0000313" key="3">
    <source>
        <dbReference type="EMBL" id="KAG6514243.1"/>
    </source>
</evidence>
<dbReference type="GO" id="GO:0006506">
    <property type="term" value="P:GPI anchor biosynthetic process"/>
    <property type="evidence" value="ECO:0007669"/>
    <property type="project" value="UniProtKB-KW"/>
</dbReference>
<dbReference type="EMBL" id="JACMSC010000007">
    <property type="protein sequence ID" value="KAG6514243.1"/>
    <property type="molecule type" value="Genomic_DNA"/>
</dbReference>
<evidence type="ECO:0000256" key="1">
    <source>
        <dbReference type="RuleBase" id="RU365066"/>
    </source>
</evidence>
<keyword evidence="1" id="KW-0472">Membrane</keyword>
<evidence type="ECO:0000256" key="2">
    <source>
        <dbReference type="SAM" id="MobiDB-lite"/>
    </source>
</evidence>
<feature type="transmembrane region" description="Helical" evidence="1">
    <location>
        <begin position="223"/>
        <end position="244"/>
    </location>
</feature>
<dbReference type="InterPro" id="IPR007217">
    <property type="entry name" value="Per1-like"/>
</dbReference>
<keyword evidence="1" id="KW-0732">Signal</keyword>
<comment type="subcellular location">
    <subcellularLocation>
        <location evidence="1">Golgi apparatus membrane</location>
        <topology evidence="1">Multi-pass membrane protein</topology>
    </subcellularLocation>
</comment>
<comment type="caution">
    <text evidence="1">Lacks conserved residue(s) required for the propagation of feature annotation.</text>
</comment>
<proteinExistence type="inferred from homology"/>
<dbReference type="PANTHER" id="PTHR13148:SF1">
    <property type="entry name" value="POST-GPI ATTACHMENT TO PROTEINS FACTOR 3"/>
    <property type="match status" value="1"/>
</dbReference>
<protein>
    <recommendedName>
        <fullName evidence="1">Post-GPI attachment to proteins factor 3</fullName>
    </recommendedName>
</protein>
<feature type="transmembrane region" description="Helical" evidence="1">
    <location>
        <begin position="256"/>
        <end position="275"/>
    </location>
</feature>
<dbReference type="Pfam" id="PF04080">
    <property type="entry name" value="Per1"/>
    <property type="match status" value="2"/>
</dbReference>
<dbReference type="PANTHER" id="PTHR13148">
    <property type="entry name" value="PER1-RELATED"/>
    <property type="match status" value="1"/>
</dbReference>
<feature type="compositionally biased region" description="Basic residues" evidence="2">
    <location>
        <begin position="457"/>
        <end position="472"/>
    </location>
</feature>
<feature type="transmembrane region" description="Helical" evidence="1">
    <location>
        <begin position="193"/>
        <end position="211"/>
    </location>
</feature>
<keyword evidence="4" id="KW-1185">Reference proteome</keyword>
<feature type="region of interest" description="Disordered" evidence="2">
    <location>
        <begin position="448"/>
        <end position="472"/>
    </location>
</feature>
<dbReference type="GO" id="GO:0005789">
    <property type="term" value="C:endoplasmic reticulum membrane"/>
    <property type="evidence" value="ECO:0007669"/>
    <property type="project" value="TreeGrafter"/>
</dbReference>
<organism evidence="3 4">
    <name type="scientific">Zingiber officinale</name>
    <name type="common">Ginger</name>
    <name type="synonym">Amomum zingiber</name>
    <dbReference type="NCBI Taxonomy" id="94328"/>
    <lineage>
        <taxon>Eukaryota</taxon>
        <taxon>Viridiplantae</taxon>
        <taxon>Streptophyta</taxon>
        <taxon>Embryophyta</taxon>
        <taxon>Tracheophyta</taxon>
        <taxon>Spermatophyta</taxon>
        <taxon>Magnoliopsida</taxon>
        <taxon>Liliopsida</taxon>
        <taxon>Zingiberales</taxon>
        <taxon>Zingiberaceae</taxon>
        <taxon>Zingiber</taxon>
    </lineage>
</organism>
<keyword evidence="1" id="KW-0812">Transmembrane</keyword>
<comment type="caution">
    <text evidence="3">The sequence shown here is derived from an EMBL/GenBank/DDBJ whole genome shotgun (WGS) entry which is preliminary data.</text>
</comment>
<dbReference type="GO" id="GO:0000139">
    <property type="term" value="C:Golgi membrane"/>
    <property type="evidence" value="ECO:0007669"/>
    <property type="project" value="UniProtKB-SubCell"/>
</dbReference>
<dbReference type="GO" id="GO:0016788">
    <property type="term" value="F:hydrolase activity, acting on ester bonds"/>
    <property type="evidence" value="ECO:0007669"/>
    <property type="project" value="TreeGrafter"/>
</dbReference>
<evidence type="ECO:0000313" key="4">
    <source>
        <dbReference type="Proteomes" id="UP000734854"/>
    </source>
</evidence>
<comment type="function">
    <text evidence="1">Involved in the lipid remodeling steps of GPI-anchor maturation.</text>
</comment>
<sequence>MDRSWILVFLSFVCISSAANASEGDVDPLYRICIEQCGKTGTVGASSVQHCQFSADGVLVDGPWYMQEPLYVQWKQWNCRSDCQYFCMMQLEKEREELGLRPVKYHGKWPFKRWSVLQEPVSAILSALTLIIQFNGWLSFFLLSSYKLPLRPQSGRTYYEFTCLWHVYGLLSLNAWFWDAIFHTRSFDLTEKLDYSSSVVLLGYSLILAIFRTFNVKTEASRVMVAAPLVAFLTTHILYINFYELDYGVTRHPSRFKLWVVVVGGAIATFLELLYDFPPYKGYVDSHALWHATNIPLAYLWWSFVYEDAEFRTSALIKKTKYVSGVVRGNGGVVSTYFCISSTRVFKACDQRVNTDRKKWRPCKYRSEAEDDNDDKFYSVSATTGTVAVEGRRINNTTGLGINLWREMKPEREEEILPTRCGEGRRDPPYSPWRGKTRSSLLAAVLTAEKEESAKSKGVKKGKRKGMFAGKR</sequence>
<feature type="transmembrane region" description="Helical" evidence="1">
    <location>
        <begin position="123"/>
        <end position="146"/>
    </location>
</feature>
<feature type="chain" id="PRO_5035340796" description="Post-GPI attachment to proteins factor 3" evidence="1">
    <location>
        <begin position="22"/>
        <end position="472"/>
    </location>
</feature>
<comment type="similarity">
    <text evidence="1">Belongs to the PGAP3 family.</text>
</comment>
<feature type="transmembrane region" description="Helical" evidence="1">
    <location>
        <begin position="158"/>
        <end position="178"/>
    </location>
</feature>
<keyword evidence="1" id="KW-0337">GPI-anchor biosynthesis</keyword>
<gene>
    <name evidence="3" type="ORF">ZIOFF_024590</name>
</gene>
<dbReference type="AlphaFoldDB" id="A0A8J5GYH4"/>
<keyword evidence="1" id="KW-1133">Transmembrane helix</keyword>